<protein>
    <submittedName>
        <fullName evidence="1">Uncharacterized protein</fullName>
    </submittedName>
</protein>
<reference evidence="1" key="1">
    <citation type="submission" date="2021-01" db="EMBL/GenBank/DDBJ databases">
        <authorList>
            <person name="Corre E."/>
            <person name="Pelletier E."/>
            <person name="Niang G."/>
            <person name="Scheremetjew M."/>
            <person name="Finn R."/>
            <person name="Kale V."/>
            <person name="Holt S."/>
            <person name="Cochrane G."/>
            <person name="Meng A."/>
            <person name="Brown T."/>
            <person name="Cohen L."/>
        </authorList>
    </citation>
    <scope>NUCLEOTIDE SEQUENCE</scope>
    <source>
        <strain evidence="1">RCC733</strain>
    </source>
</reference>
<organism evidence="1">
    <name type="scientific">Pycnococcus provasolii</name>
    <dbReference type="NCBI Taxonomy" id="41880"/>
    <lineage>
        <taxon>Eukaryota</taxon>
        <taxon>Viridiplantae</taxon>
        <taxon>Chlorophyta</taxon>
        <taxon>Pseudoscourfieldiophyceae</taxon>
        <taxon>Pseudoscourfieldiales</taxon>
        <taxon>Pycnococcaceae</taxon>
        <taxon>Pycnococcus</taxon>
    </lineage>
</organism>
<proteinExistence type="predicted"/>
<sequence length="110" mass="12741">MFLEKNPRPSHRPPPDPFISKKFKKFLPEHTSRQASFFPSLAFLFLHNREHLSEHFFVRAANPPSWRSSVPEACSTTAKVRTLTYNICLFKFISTGLCCLMIDQRSPEEA</sequence>
<dbReference type="EMBL" id="HBGR01000431">
    <property type="protein sequence ID" value="CAD9366879.1"/>
    <property type="molecule type" value="Transcribed_RNA"/>
</dbReference>
<dbReference type="AlphaFoldDB" id="A0A6U0A655"/>
<name>A0A6U0A655_9CHLO</name>
<accession>A0A6U0A655</accession>
<dbReference type="EMBL" id="HBGR01000432">
    <property type="protein sequence ID" value="CAD9366882.1"/>
    <property type="molecule type" value="Transcribed_RNA"/>
</dbReference>
<gene>
    <name evidence="1" type="ORF">PPRO1471_LOCUS265</name>
    <name evidence="2" type="ORF">PPRO1471_LOCUS266</name>
</gene>
<evidence type="ECO:0000313" key="2">
    <source>
        <dbReference type="EMBL" id="CAD9366882.1"/>
    </source>
</evidence>
<evidence type="ECO:0000313" key="1">
    <source>
        <dbReference type="EMBL" id="CAD9366879.1"/>
    </source>
</evidence>